<dbReference type="GO" id="GO:0051537">
    <property type="term" value="F:2 iron, 2 sulfur cluster binding"/>
    <property type="evidence" value="ECO:0007669"/>
    <property type="project" value="UniProtKB-KW"/>
</dbReference>
<dbReference type="NCBIfam" id="TIGR02512">
    <property type="entry name" value="FeFe_hydrog_A"/>
    <property type="match status" value="1"/>
</dbReference>
<dbReference type="PROSITE" id="PS51379">
    <property type="entry name" value="4FE4S_FER_2"/>
    <property type="match status" value="2"/>
</dbReference>
<dbReference type="Gene3D" id="3.40.950.10">
    <property type="entry name" value="Fe-only Hydrogenase (Larger Subunit), Chain L, domain 3"/>
    <property type="match status" value="1"/>
</dbReference>
<dbReference type="InterPro" id="IPR003149">
    <property type="entry name" value="Fe_hydrogenase_ssu"/>
</dbReference>
<dbReference type="Gene3D" id="3.40.50.1780">
    <property type="match status" value="1"/>
</dbReference>
<dbReference type="GO" id="GO:0050583">
    <property type="term" value="F:hydrogen dehydrogenase (NADP+) activity"/>
    <property type="evidence" value="ECO:0007669"/>
    <property type="project" value="UniProtKB-EC"/>
</dbReference>
<dbReference type="AlphaFoldDB" id="A0A644Y027"/>
<evidence type="ECO:0000256" key="2">
    <source>
        <dbReference type="ARBA" id="ARBA00004370"/>
    </source>
</evidence>
<keyword evidence="12" id="KW-0472">Membrane</keyword>
<dbReference type="NCBIfam" id="NF040763">
    <property type="entry name" value="FeFe_hydrog_A6"/>
    <property type="match status" value="1"/>
</dbReference>
<dbReference type="InterPro" id="IPR017900">
    <property type="entry name" value="4Fe4S_Fe_S_CS"/>
</dbReference>
<keyword evidence="9" id="KW-0408">Iron</keyword>
<dbReference type="Pfam" id="PF22117">
    <property type="entry name" value="Fer4_Nqo3"/>
    <property type="match status" value="1"/>
</dbReference>
<dbReference type="Pfam" id="PF02906">
    <property type="entry name" value="Fe_hyd_lg_C"/>
    <property type="match status" value="1"/>
</dbReference>
<dbReference type="GO" id="GO:0008901">
    <property type="term" value="F:ferredoxin hydrogenase activity"/>
    <property type="evidence" value="ECO:0007669"/>
    <property type="project" value="InterPro"/>
</dbReference>
<dbReference type="PROSITE" id="PS51839">
    <property type="entry name" value="4FE4S_HC3"/>
    <property type="match status" value="1"/>
</dbReference>
<name>A0A644Y027_9ZZZZ</name>
<comment type="subcellular location">
    <subcellularLocation>
        <location evidence="2">Membrane</location>
    </subcellularLocation>
</comment>
<evidence type="ECO:0000256" key="10">
    <source>
        <dbReference type="ARBA" id="ARBA00023014"/>
    </source>
</evidence>
<evidence type="ECO:0000313" key="17">
    <source>
        <dbReference type="EMBL" id="MPM21856.1"/>
    </source>
</evidence>
<dbReference type="EMBL" id="VSSQ01003681">
    <property type="protein sequence ID" value="MPM21856.1"/>
    <property type="molecule type" value="Genomic_DNA"/>
</dbReference>
<proteinExistence type="inferred from homology"/>
<keyword evidence="10" id="KW-0411">Iron-sulfur</keyword>
<dbReference type="InterPro" id="IPR036991">
    <property type="entry name" value="Fe_hydrogenase_ssu_sf"/>
</dbReference>
<dbReference type="InterPro" id="IPR036010">
    <property type="entry name" value="2Fe-2S_ferredoxin-like_sf"/>
</dbReference>
<evidence type="ECO:0000256" key="8">
    <source>
        <dbReference type="ARBA" id="ARBA00022967"/>
    </source>
</evidence>
<evidence type="ECO:0000256" key="5">
    <source>
        <dbReference type="ARBA" id="ARBA00022714"/>
    </source>
</evidence>
<organism evidence="17">
    <name type="scientific">bioreactor metagenome</name>
    <dbReference type="NCBI Taxonomy" id="1076179"/>
    <lineage>
        <taxon>unclassified sequences</taxon>
        <taxon>metagenomes</taxon>
        <taxon>ecological metagenomes</taxon>
    </lineage>
</organism>
<dbReference type="PROSITE" id="PS00198">
    <property type="entry name" value="4FE4S_FER_1"/>
    <property type="match status" value="1"/>
</dbReference>
<evidence type="ECO:0000256" key="3">
    <source>
        <dbReference type="ARBA" id="ARBA00005404"/>
    </source>
</evidence>
<dbReference type="InterPro" id="IPR050340">
    <property type="entry name" value="Cytosolic_Fe-S_CAF"/>
</dbReference>
<evidence type="ECO:0000259" key="14">
    <source>
        <dbReference type="PROSITE" id="PS51085"/>
    </source>
</evidence>
<evidence type="ECO:0000256" key="12">
    <source>
        <dbReference type="ARBA" id="ARBA00023136"/>
    </source>
</evidence>
<keyword evidence="6" id="KW-0479">Metal-binding</keyword>
<dbReference type="PANTHER" id="PTHR11615">
    <property type="entry name" value="NITRATE, FORMATE, IRON DEHYDROGENASE"/>
    <property type="match status" value="1"/>
</dbReference>
<dbReference type="GO" id="GO:0051539">
    <property type="term" value="F:4 iron, 4 sulfur cluster binding"/>
    <property type="evidence" value="ECO:0007669"/>
    <property type="project" value="UniProtKB-KW"/>
</dbReference>
<keyword evidence="8" id="KW-1278">Translocase</keyword>
<keyword evidence="11" id="KW-0520">NAD</keyword>
<dbReference type="GO" id="GO:0005506">
    <property type="term" value="F:iron ion binding"/>
    <property type="evidence" value="ECO:0007669"/>
    <property type="project" value="InterPro"/>
</dbReference>
<dbReference type="InterPro" id="IPR017896">
    <property type="entry name" value="4Fe4S_Fe-S-bd"/>
</dbReference>
<keyword evidence="7" id="KW-0677">Repeat</keyword>
<dbReference type="FunFam" id="3.30.70.20:FF:000035">
    <property type="entry name" value="Iron hydrogenase 1"/>
    <property type="match status" value="1"/>
</dbReference>
<dbReference type="SUPFAM" id="SSF53920">
    <property type="entry name" value="Fe-only hydrogenase"/>
    <property type="match status" value="1"/>
</dbReference>
<dbReference type="Gene3D" id="4.10.260.20">
    <property type="entry name" value="Iron hydrogenase, small subunit"/>
    <property type="match status" value="1"/>
</dbReference>
<dbReference type="InterPro" id="IPR013352">
    <property type="entry name" value="Fe_hydrogenase_subset"/>
</dbReference>
<dbReference type="SUPFAM" id="SSF54292">
    <property type="entry name" value="2Fe-2S ferredoxin-like"/>
    <property type="match status" value="1"/>
</dbReference>
<comment type="cofactor">
    <cofactor evidence="1">
        <name>[4Fe-4S] cluster</name>
        <dbReference type="ChEBI" id="CHEBI:49883"/>
    </cofactor>
</comment>
<dbReference type="SMART" id="SM00929">
    <property type="entry name" value="NADH-G_4Fe-4S_3"/>
    <property type="match status" value="1"/>
</dbReference>
<evidence type="ECO:0000256" key="11">
    <source>
        <dbReference type="ARBA" id="ARBA00023027"/>
    </source>
</evidence>
<evidence type="ECO:0000256" key="13">
    <source>
        <dbReference type="ARBA" id="ARBA00034078"/>
    </source>
</evidence>
<dbReference type="FunFam" id="3.10.20.740:FF:000004">
    <property type="entry name" value="NADH-quinone oxidoreductase"/>
    <property type="match status" value="1"/>
</dbReference>
<dbReference type="InterPro" id="IPR049830">
    <property type="entry name" value="HndD"/>
</dbReference>
<dbReference type="GO" id="GO:0016020">
    <property type="term" value="C:membrane"/>
    <property type="evidence" value="ECO:0007669"/>
    <property type="project" value="UniProtKB-SubCell"/>
</dbReference>
<feature type="domain" description="4Fe-4S ferredoxin-type" evidence="15">
    <location>
        <begin position="181"/>
        <end position="210"/>
    </location>
</feature>
<keyword evidence="17" id="KW-0560">Oxidoreductase</keyword>
<dbReference type="EC" id="1.12.1.3" evidence="17"/>
<dbReference type="InterPro" id="IPR001041">
    <property type="entry name" value="2Fe-2S_ferredoxin-type"/>
</dbReference>
<dbReference type="Pfam" id="PF02256">
    <property type="entry name" value="Fe_hyd_SSU"/>
    <property type="match status" value="1"/>
</dbReference>
<dbReference type="SUPFAM" id="SSF54862">
    <property type="entry name" value="4Fe-4S ferredoxins"/>
    <property type="match status" value="1"/>
</dbReference>
<evidence type="ECO:0000259" key="15">
    <source>
        <dbReference type="PROSITE" id="PS51379"/>
    </source>
</evidence>
<dbReference type="SMART" id="SM00902">
    <property type="entry name" value="Fe_hyd_SSU"/>
    <property type="match status" value="1"/>
</dbReference>
<accession>A0A644Y027</accession>
<evidence type="ECO:0000256" key="1">
    <source>
        <dbReference type="ARBA" id="ARBA00001966"/>
    </source>
</evidence>
<evidence type="ECO:0000259" key="16">
    <source>
        <dbReference type="PROSITE" id="PS51839"/>
    </source>
</evidence>
<evidence type="ECO:0000256" key="7">
    <source>
        <dbReference type="ARBA" id="ARBA00022737"/>
    </source>
</evidence>
<feature type="domain" description="2Fe-2S ferredoxin-type" evidence="14">
    <location>
        <begin position="1"/>
        <end position="79"/>
    </location>
</feature>
<keyword evidence="4" id="KW-0004">4Fe-4S</keyword>
<dbReference type="InterPro" id="IPR054351">
    <property type="entry name" value="NADH_UbQ_OxRdtase_ferredoxin"/>
</dbReference>
<dbReference type="InterPro" id="IPR009016">
    <property type="entry name" value="Fe_hydrogenase"/>
</dbReference>
<evidence type="ECO:0000256" key="4">
    <source>
        <dbReference type="ARBA" id="ARBA00022485"/>
    </source>
</evidence>
<dbReference type="Gene3D" id="3.10.20.740">
    <property type="match status" value="1"/>
</dbReference>
<dbReference type="PROSITE" id="PS51085">
    <property type="entry name" value="2FE2S_FER_2"/>
    <property type="match status" value="1"/>
</dbReference>
<dbReference type="Gene3D" id="3.30.70.20">
    <property type="match status" value="1"/>
</dbReference>
<dbReference type="Pfam" id="PF13510">
    <property type="entry name" value="Fer2_4"/>
    <property type="match status" value="1"/>
</dbReference>
<dbReference type="InterPro" id="IPR019574">
    <property type="entry name" value="NADH_UbQ_OxRdtase_Gsu_4Fe4S-bd"/>
</dbReference>
<comment type="similarity">
    <text evidence="3">Belongs to the complex I 75 kDa subunit family.</text>
</comment>
<dbReference type="InterPro" id="IPR004108">
    <property type="entry name" value="Fe_hydrogenase_lsu_C"/>
</dbReference>
<evidence type="ECO:0000256" key="6">
    <source>
        <dbReference type="ARBA" id="ARBA00022723"/>
    </source>
</evidence>
<reference evidence="17" key="1">
    <citation type="submission" date="2019-08" db="EMBL/GenBank/DDBJ databases">
        <authorList>
            <person name="Kucharzyk K."/>
            <person name="Murdoch R.W."/>
            <person name="Higgins S."/>
            <person name="Loffler F."/>
        </authorList>
    </citation>
    <scope>NUCLEOTIDE SEQUENCE</scope>
</reference>
<feature type="domain" description="4Fe-4S ferredoxin-type" evidence="15">
    <location>
        <begin position="138"/>
        <end position="168"/>
    </location>
</feature>
<keyword evidence="5" id="KW-0001">2Fe-2S</keyword>
<comment type="caution">
    <text evidence="17">The sequence shown here is derived from an EMBL/GenBank/DDBJ whole genome shotgun (WGS) entry which is preliminary data.</text>
</comment>
<protein>
    <submittedName>
        <fullName evidence="17">NADP-reducing hydrogenase subunit HndD</fullName>
        <ecNumber evidence="17">1.12.1.3</ecNumber>
    </submittedName>
</protein>
<dbReference type="CDD" id="cd00207">
    <property type="entry name" value="fer2"/>
    <property type="match status" value="1"/>
</dbReference>
<dbReference type="Pfam" id="PF10588">
    <property type="entry name" value="NADH-G_4Fe-4S_3"/>
    <property type="match status" value="1"/>
</dbReference>
<comment type="cofactor">
    <cofactor evidence="13">
        <name>[2Fe-2S] cluster</name>
        <dbReference type="ChEBI" id="CHEBI:190135"/>
    </cofactor>
</comment>
<feature type="domain" description="4Fe-4S His(Cys)3-ligated-type" evidence="16">
    <location>
        <begin position="79"/>
        <end position="118"/>
    </location>
</feature>
<evidence type="ECO:0000256" key="9">
    <source>
        <dbReference type="ARBA" id="ARBA00023004"/>
    </source>
</evidence>
<sequence length="574" mass="63214">MSLTIEINGNSYEASQGETILTVLNRNGIKVPTLCHMKDFVPTGACRMCVVELEGSAKLVSSCSFPVSDGMKVRTHSPRVVDARKTIVELLLSNHPDDCLFCIRNSNCELQSLSKEYHVVDRRIRGVKNNHKMDHSSLSITRDPDKCILCGRCVRVCEETMGVSCIEYINRGSKTVIGTSMGKGLNTSSCVNCGRCVMVCPTGALSERNQTSEIQNLLHQNEKTVVVQYAPSISVSLAEEFGMKPGQDINGILNAALRKMGFRYVFDTTFAADLTIMEESAELIDRILKGKTMPMFTSCCPAWIKYAEEFAPDFIENLSSCKSPQQMAGAIIKSYFAEQAGLKPGNILSVSIMPCTAKKFEAQRDTMGRDGYNDVDMVLTTRELIELIKLNGIDMHKIEPELTDSPLGVRSSAGKIFGATGGVMEAALRTAYKKLTGNELTNFRINAVRGLKGRKEAKIKINDLELGVAVVSGLANAGQLIEEIRNGKNDVHFIEVMTCPGGCIAGGGQRIGIDESLIEARMKSLYEIDDKETLKVSHKNPEIIELYNNFLGEPLAHKSHELLHTHYIKREVLL</sequence>
<gene>
    <name evidence="17" type="primary">hndD_21</name>
    <name evidence="17" type="ORF">SDC9_68306</name>
</gene>